<evidence type="ECO:0000313" key="2">
    <source>
        <dbReference type="EMBL" id="KAF7266323.1"/>
    </source>
</evidence>
<proteinExistence type="predicted"/>
<feature type="region of interest" description="Disordered" evidence="1">
    <location>
        <begin position="33"/>
        <end position="65"/>
    </location>
</feature>
<dbReference type="Proteomes" id="UP000625711">
    <property type="component" value="Unassembled WGS sequence"/>
</dbReference>
<protein>
    <submittedName>
        <fullName evidence="2">Uncharacterized protein</fullName>
    </submittedName>
</protein>
<organism evidence="2 3">
    <name type="scientific">Rhynchophorus ferrugineus</name>
    <name type="common">Red palm weevil</name>
    <name type="synonym">Curculio ferrugineus</name>
    <dbReference type="NCBI Taxonomy" id="354439"/>
    <lineage>
        <taxon>Eukaryota</taxon>
        <taxon>Metazoa</taxon>
        <taxon>Ecdysozoa</taxon>
        <taxon>Arthropoda</taxon>
        <taxon>Hexapoda</taxon>
        <taxon>Insecta</taxon>
        <taxon>Pterygota</taxon>
        <taxon>Neoptera</taxon>
        <taxon>Endopterygota</taxon>
        <taxon>Coleoptera</taxon>
        <taxon>Polyphaga</taxon>
        <taxon>Cucujiformia</taxon>
        <taxon>Curculionidae</taxon>
        <taxon>Dryophthorinae</taxon>
        <taxon>Rhynchophorus</taxon>
    </lineage>
</organism>
<dbReference type="AlphaFoldDB" id="A0A834M0K4"/>
<gene>
    <name evidence="2" type="ORF">GWI33_020351</name>
</gene>
<accession>A0A834M0K4</accession>
<evidence type="ECO:0000256" key="1">
    <source>
        <dbReference type="SAM" id="MobiDB-lite"/>
    </source>
</evidence>
<comment type="caution">
    <text evidence="2">The sequence shown here is derived from an EMBL/GenBank/DDBJ whole genome shotgun (WGS) entry which is preliminary data.</text>
</comment>
<reference evidence="2" key="1">
    <citation type="submission" date="2020-08" db="EMBL/GenBank/DDBJ databases">
        <title>Genome sequencing and assembly of the red palm weevil Rhynchophorus ferrugineus.</title>
        <authorList>
            <person name="Dias G.B."/>
            <person name="Bergman C.M."/>
            <person name="Manee M."/>
        </authorList>
    </citation>
    <scope>NUCLEOTIDE SEQUENCE</scope>
    <source>
        <strain evidence="2">AA-2017</strain>
        <tissue evidence="2">Whole larva</tissue>
    </source>
</reference>
<evidence type="ECO:0000313" key="3">
    <source>
        <dbReference type="Proteomes" id="UP000625711"/>
    </source>
</evidence>
<sequence>MTSSASHSVTERFPCLCHYRRSRECATLRVTRENTRAGSRRRRSFDPGASRRTIDGESPRVTGSREIPACETNLVKFPPRGTTGVHHAHASWLVLFNF</sequence>
<keyword evidence="3" id="KW-1185">Reference proteome</keyword>
<name>A0A834M0K4_RHYFE</name>
<dbReference type="EMBL" id="JAACXV010014549">
    <property type="protein sequence ID" value="KAF7266323.1"/>
    <property type="molecule type" value="Genomic_DNA"/>
</dbReference>